<dbReference type="AlphaFoldDB" id="A0A8S1WRB8"/>
<reference evidence="2" key="1">
    <citation type="submission" date="2021-01" db="EMBL/GenBank/DDBJ databases">
        <authorList>
            <consortium name="Genoscope - CEA"/>
            <person name="William W."/>
        </authorList>
    </citation>
    <scope>NUCLEOTIDE SEQUENCE</scope>
</reference>
<evidence type="ECO:0000256" key="1">
    <source>
        <dbReference type="SAM" id="Coils"/>
    </source>
</evidence>
<evidence type="ECO:0000313" key="2">
    <source>
        <dbReference type="EMBL" id="CAD8191722.1"/>
    </source>
</evidence>
<keyword evidence="3" id="KW-1185">Reference proteome</keyword>
<sequence>MINIMNRAYGVRNAYKQRQMSQTRVKNRKIIKQTLLELHFYLKQKLKYIDEFLMIIKIQFQILEQSIKDTEKRINLWKDQLIKVRDDQCTYSLIQEHSNLDKEENQWGQEKQLISQNQINYYQLLMKSNSKFRTLQNHTSNFILISKSLYLINQYKLEQMQLQKENLSQNEGFYNKLFNKLVQEIRQNEICYAIGLIKMILQWPLDIINVQRYGRQKMKNYLIHKLIYQGNQKWILLFSQLLVKEKISLFMKFMIVVQEYGLRL</sequence>
<protein>
    <submittedName>
        <fullName evidence="2">Uncharacterized protein</fullName>
    </submittedName>
</protein>
<keyword evidence="1" id="KW-0175">Coiled coil</keyword>
<feature type="coiled-coil region" evidence="1">
    <location>
        <begin position="60"/>
        <end position="87"/>
    </location>
</feature>
<evidence type="ECO:0000313" key="3">
    <source>
        <dbReference type="Proteomes" id="UP000689195"/>
    </source>
</evidence>
<proteinExistence type="predicted"/>
<dbReference type="Proteomes" id="UP000689195">
    <property type="component" value="Unassembled WGS sequence"/>
</dbReference>
<dbReference type="EMBL" id="CAJJDO010000099">
    <property type="protein sequence ID" value="CAD8191722.1"/>
    <property type="molecule type" value="Genomic_DNA"/>
</dbReference>
<organism evidence="2 3">
    <name type="scientific">Paramecium pentaurelia</name>
    <dbReference type="NCBI Taxonomy" id="43138"/>
    <lineage>
        <taxon>Eukaryota</taxon>
        <taxon>Sar</taxon>
        <taxon>Alveolata</taxon>
        <taxon>Ciliophora</taxon>
        <taxon>Intramacronucleata</taxon>
        <taxon>Oligohymenophorea</taxon>
        <taxon>Peniculida</taxon>
        <taxon>Parameciidae</taxon>
        <taxon>Paramecium</taxon>
    </lineage>
</organism>
<accession>A0A8S1WRB8</accession>
<name>A0A8S1WRB8_9CILI</name>
<gene>
    <name evidence="2" type="ORF">PPENT_87.1.T0990186</name>
</gene>
<comment type="caution">
    <text evidence="2">The sequence shown here is derived from an EMBL/GenBank/DDBJ whole genome shotgun (WGS) entry which is preliminary data.</text>
</comment>